<dbReference type="RefSeq" id="WP_149233960.1">
    <property type="nucleotide sequence ID" value="NZ_JALJXJ010000015.1"/>
</dbReference>
<dbReference type="AlphaFoldDB" id="A0A5A9GEY6"/>
<dbReference type="EMBL" id="VTTN01000013">
    <property type="protein sequence ID" value="KAA0592966.1"/>
    <property type="molecule type" value="Genomic_DNA"/>
</dbReference>
<gene>
    <name evidence="1" type="ORF">FZ942_25930</name>
</gene>
<proteinExistence type="predicted"/>
<protein>
    <submittedName>
        <fullName evidence="1">Uncharacterized protein</fullName>
    </submittedName>
</protein>
<evidence type="ECO:0000313" key="2">
    <source>
        <dbReference type="Proteomes" id="UP000324927"/>
    </source>
</evidence>
<keyword evidence="2" id="KW-1185">Reference proteome</keyword>
<dbReference type="Proteomes" id="UP000324927">
    <property type="component" value="Unassembled WGS sequence"/>
</dbReference>
<evidence type="ECO:0000313" key="1">
    <source>
        <dbReference type="EMBL" id="KAA0592966.1"/>
    </source>
</evidence>
<comment type="caution">
    <text evidence="1">The sequence shown here is derived from an EMBL/GenBank/DDBJ whole genome shotgun (WGS) entry which is preliminary data.</text>
</comment>
<organism evidence="1 2">
    <name type="scientific">Azospirillum lipoferum</name>
    <dbReference type="NCBI Taxonomy" id="193"/>
    <lineage>
        <taxon>Bacteria</taxon>
        <taxon>Pseudomonadati</taxon>
        <taxon>Pseudomonadota</taxon>
        <taxon>Alphaproteobacteria</taxon>
        <taxon>Rhodospirillales</taxon>
        <taxon>Azospirillaceae</taxon>
        <taxon>Azospirillum</taxon>
    </lineage>
</organism>
<sequence length="110" mass="11722">MTDKTERPVLASAGHHADGVVELFRLQDELEAKARALLANRERLGVGGAIPDDPTEAGLWADIRRIGERIGALGGTAAMVDIWDDLDRTAGHHASTAVDYAWHGIGGWAA</sequence>
<dbReference type="OrthoDB" id="7995614at2"/>
<accession>A0A5A9GEY6</accession>
<name>A0A5A9GEY6_AZOLI</name>
<reference evidence="1 2" key="1">
    <citation type="submission" date="2019-08" db="EMBL/GenBank/DDBJ databases">
        <authorList>
            <person name="Grouzdev D."/>
            <person name="Tikhonova E."/>
            <person name="Kravchenko I."/>
        </authorList>
    </citation>
    <scope>NUCLEOTIDE SEQUENCE [LARGE SCALE GENOMIC DNA]</scope>
    <source>
        <strain evidence="1 2">59b</strain>
    </source>
</reference>